<evidence type="ECO:0000313" key="3">
    <source>
        <dbReference type="Proteomes" id="UP000751190"/>
    </source>
</evidence>
<dbReference type="OrthoDB" id="539213at2759"/>
<organism evidence="2 3">
    <name type="scientific">Diacronema lutheri</name>
    <name type="common">Unicellular marine alga</name>
    <name type="synonym">Monochrysis lutheri</name>
    <dbReference type="NCBI Taxonomy" id="2081491"/>
    <lineage>
        <taxon>Eukaryota</taxon>
        <taxon>Haptista</taxon>
        <taxon>Haptophyta</taxon>
        <taxon>Pavlovophyceae</taxon>
        <taxon>Pavlovales</taxon>
        <taxon>Pavlovaceae</taxon>
        <taxon>Diacronema</taxon>
    </lineage>
</organism>
<dbReference type="Pfam" id="PF00023">
    <property type="entry name" value="Ank"/>
    <property type="match status" value="1"/>
</dbReference>
<dbReference type="SUPFAM" id="SSF48403">
    <property type="entry name" value="Ankyrin repeat"/>
    <property type="match status" value="1"/>
</dbReference>
<accession>A0A8J5XYK5</accession>
<keyword evidence="1" id="KW-0040">ANK repeat</keyword>
<dbReference type="AlphaFoldDB" id="A0A8J5XYK5"/>
<gene>
    <name evidence="2" type="ORF">KFE25_013582</name>
</gene>
<feature type="repeat" description="ANK" evidence="1">
    <location>
        <begin position="158"/>
        <end position="187"/>
    </location>
</feature>
<keyword evidence="3" id="KW-1185">Reference proteome</keyword>
<dbReference type="PROSITE" id="PS50297">
    <property type="entry name" value="ANK_REP_REGION"/>
    <property type="match status" value="1"/>
</dbReference>
<proteinExistence type="predicted"/>
<name>A0A8J5XYK5_DIALT</name>
<dbReference type="PROSITE" id="PS50088">
    <property type="entry name" value="ANK_REPEAT"/>
    <property type="match status" value="2"/>
</dbReference>
<reference evidence="2" key="1">
    <citation type="submission" date="2021-05" db="EMBL/GenBank/DDBJ databases">
        <title>The genome of the haptophyte Pavlova lutheri (Diacronema luteri, Pavlovales) - a model for lipid biosynthesis in eukaryotic algae.</title>
        <authorList>
            <person name="Hulatt C.J."/>
            <person name="Posewitz M.C."/>
        </authorList>
    </citation>
    <scope>NUCLEOTIDE SEQUENCE</scope>
    <source>
        <strain evidence="2">NIVA-4/92</strain>
    </source>
</reference>
<dbReference type="InterPro" id="IPR036770">
    <property type="entry name" value="Ankyrin_rpt-contain_sf"/>
</dbReference>
<dbReference type="Gene3D" id="1.25.40.20">
    <property type="entry name" value="Ankyrin repeat-containing domain"/>
    <property type="match status" value="1"/>
</dbReference>
<dbReference type="InterPro" id="IPR002110">
    <property type="entry name" value="Ankyrin_rpt"/>
</dbReference>
<comment type="caution">
    <text evidence="2">The sequence shown here is derived from an EMBL/GenBank/DDBJ whole genome shotgun (WGS) entry which is preliminary data.</text>
</comment>
<dbReference type="Proteomes" id="UP000751190">
    <property type="component" value="Unassembled WGS sequence"/>
</dbReference>
<protein>
    <submittedName>
        <fullName evidence="2">Uncharacterized protein</fullName>
    </submittedName>
</protein>
<dbReference type="EMBL" id="JAGTXO010000004">
    <property type="protein sequence ID" value="KAG8468499.1"/>
    <property type="molecule type" value="Genomic_DNA"/>
</dbReference>
<sequence length="187" mass="20053">MASHGHPHRVFIKVEMRDEQMVRFASSPNDKAGAAPFDLELEAAAPLRALIEPFSRWYDADNPLFFVFDGDLIDPSDSAADLELATGDKLFVHESTGDDARDELELAAMSTGLPAEQLDLGTPLLKACAEGNLRRVRKLVKKGASVNQEVREDGGGAKPVTPLHAAKAFGRADDALVQFLVGAGAAE</sequence>
<evidence type="ECO:0000256" key="1">
    <source>
        <dbReference type="PROSITE-ProRule" id="PRU00023"/>
    </source>
</evidence>
<feature type="repeat" description="ANK" evidence="1">
    <location>
        <begin position="119"/>
        <end position="151"/>
    </location>
</feature>
<evidence type="ECO:0000313" key="2">
    <source>
        <dbReference type="EMBL" id="KAG8468499.1"/>
    </source>
</evidence>